<dbReference type="InterPro" id="IPR045179">
    <property type="entry name" value="YgfZ/GcvT"/>
</dbReference>
<dbReference type="RefSeq" id="WP_237443111.1">
    <property type="nucleotide sequence ID" value="NZ_CAKLPX010000001.1"/>
</dbReference>
<proteinExistence type="predicted"/>
<dbReference type="SUPFAM" id="SSF101790">
    <property type="entry name" value="Aminomethyltransferase beta-barrel domain"/>
    <property type="match status" value="1"/>
</dbReference>
<comment type="caution">
    <text evidence="1">The sequence shown here is derived from an EMBL/GenBank/DDBJ whole genome shotgun (WGS) entry which is preliminary data.</text>
</comment>
<protein>
    <submittedName>
        <fullName evidence="1">tRNA-modifying protein YgfZ</fullName>
    </submittedName>
</protein>
<evidence type="ECO:0000313" key="1">
    <source>
        <dbReference type="EMBL" id="CAH0990425.1"/>
    </source>
</evidence>
<dbReference type="SUPFAM" id="SSF103025">
    <property type="entry name" value="Folate-binding domain"/>
    <property type="match status" value="1"/>
</dbReference>
<dbReference type="NCBIfam" id="TIGR03317">
    <property type="entry name" value="ygfZ_signature"/>
    <property type="match status" value="1"/>
</dbReference>
<dbReference type="PANTHER" id="PTHR22602">
    <property type="entry name" value="TRANSFERASE CAF17, MITOCHONDRIAL-RELATED"/>
    <property type="match status" value="1"/>
</dbReference>
<accession>A0ABN8ED83</accession>
<evidence type="ECO:0000313" key="2">
    <source>
        <dbReference type="Proteomes" id="UP000838100"/>
    </source>
</evidence>
<organism evidence="1 2">
    <name type="scientific">Sinobacterium norvegicum</name>
    <dbReference type="NCBI Taxonomy" id="1641715"/>
    <lineage>
        <taxon>Bacteria</taxon>
        <taxon>Pseudomonadati</taxon>
        <taxon>Pseudomonadota</taxon>
        <taxon>Gammaproteobacteria</taxon>
        <taxon>Cellvibrionales</taxon>
        <taxon>Spongiibacteraceae</taxon>
        <taxon>Sinobacterium</taxon>
    </lineage>
</organism>
<sequence length="336" mass="36659">MADISNLLSSIGATLDSHDNVDFNAGTHTSEYMTLINHRGLLSICGVDSKKFLQGQLTCDIDLLTDQQAITGASCSPKGRVIGNFTLSQWDDQQLCFSGHRGSMSALHNHLNKYIVFSKADLNLIDNYVCLGIKTDNITAATGLLFDQVPVNNLTQSHHNDRKLLLIDAAQGLFEVWLPRDQLATSWQQLSSTLSPTNSSDWDRDIIASGFANTDQNTSDLFIPQHLNMQLNGGISFTKGCYTGQEVVARMQYRGKLKRHMYRVTATTLPPSGSPLYDGQGEQSIGNMVQTAHDGEKMVGLAVLADKSVAANSVFCDQAGELPLTELSLPYSITAE</sequence>
<dbReference type="Gene3D" id="3.30.70.1400">
    <property type="entry name" value="Aminomethyltransferase beta-barrel domains"/>
    <property type="match status" value="1"/>
</dbReference>
<dbReference type="Proteomes" id="UP000838100">
    <property type="component" value="Unassembled WGS sequence"/>
</dbReference>
<gene>
    <name evidence="1" type="primary">ygfZ</name>
    <name evidence="1" type="ORF">SIN8267_00517</name>
</gene>
<keyword evidence="2" id="KW-1185">Reference proteome</keyword>
<dbReference type="Gene3D" id="3.30.70.1630">
    <property type="match status" value="1"/>
</dbReference>
<name>A0ABN8ED83_9GAMM</name>
<dbReference type="InterPro" id="IPR017703">
    <property type="entry name" value="YgfZ/GCV_T_CS"/>
</dbReference>
<dbReference type="Gene3D" id="2.40.30.160">
    <property type="match status" value="1"/>
</dbReference>
<dbReference type="PANTHER" id="PTHR22602:SF0">
    <property type="entry name" value="TRANSFERASE CAF17, MITOCHONDRIAL-RELATED"/>
    <property type="match status" value="1"/>
</dbReference>
<dbReference type="EMBL" id="CAKLPX010000001">
    <property type="protein sequence ID" value="CAH0990425.1"/>
    <property type="molecule type" value="Genomic_DNA"/>
</dbReference>
<reference evidence="1" key="1">
    <citation type="submission" date="2021-12" db="EMBL/GenBank/DDBJ databases">
        <authorList>
            <person name="Rodrigo-Torres L."/>
            <person name="Arahal R. D."/>
            <person name="Lucena T."/>
        </authorList>
    </citation>
    <scope>NUCLEOTIDE SEQUENCE</scope>
    <source>
        <strain evidence="1">CECT 8267</strain>
    </source>
</reference>
<dbReference type="InterPro" id="IPR029043">
    <property type="entry name" value="GcvT/YgfZ_C"/>
</dbReference>